<dbReference type="Proteomes" id="UP000607653">
    <property type="component" value="Unassembled WGS sequence"/>
</dbReference>
<organism evidence="1 2">
    <name type="scientific">Nelumbo nucifera</name>
    <name type="common">Sacred lotus</name>
    <dbReference type="NCBI Taxonomy" id="4432"/>
    <lineage>
        <taxon>Eukaryota</taxon>
        <taxon>Viridiplantae</taxon>
        <taxon>Streptophyta</taxon>
        <taxon>Embryophyta</taxon>
        <taxon>Tracheophyta</taxon>
        <taxon>Spermatophyta</taxon>
        <taxon>Magnoliopsida</taxon>
        <taxon>Proteales</taxon>
        <taxon>Nelumbonaceae</taxon>
        <taxon>Nelumbo</taxon>
    </lineage>
</organism>
<evidence type="ECO:0000313" key="2">
    <source>
        <dbReference type="Proteomes" id="UP000607653"/>
    </source>
</evidence>
<comment type="caution">
    <text evidence="1">The sequence shown here is derived from an EMBL/GenBank/DDBJ whole genome shotgun (WGS) entry which is preliminary data.</text>
</comment>
<protein>
    <submittedName>
        <fullName evidence="1">Uncharacterized protein</fullName>
    </submittedName>
</protein>
<keyword evidence="2" id="KW-1185">Reference proteome</keyword>
<sequence>MTGDGTRWWVHACTADSALFRRDFAMAMT</sequence>
<dbReference type="EMBL" id="DUZY01000005">
    <property type="protein sequence ID" value="DAD39109.1"/>
    <property type="molecule type" value="Genomic_DNA"/>
</dbReference>
<evidence type="ECO:0000313" key="1">
    <source>
        <dbReference type="EMBL" id="DAD39109.1"/>
    </source>
</evidence>
<name>A0A822Z6T8_NELNU</name>
<gene>
    <name evidence="1" type="ORF">HUJ06_013432</name>
</gene>
<accession>A0A822Z6T8</accession>
<reference evidence="1 2" key="1">
    <citation type="journal article" date="2020" name="Mol. Biol. Evol.">
        <title>Distinct Expression and Methylation Patterns for Genes with Different Fates following a Single Whole-Genome Duplication in Flowering Plants.</title>
        <authorList>
            <person name="Shi T."/>
            <person name="Rahmani R.S."/>
            <person name="Gugger P.F."/>
            <person name="Wang M."/>
            <person name="Li H."/>
            <person name="Zhang Y."/>
            <person name="Li Z."/>
            <person name="Wang Q."/>
            <person name="Van de Peer Y."/>
            <person name="Marchal K."/>
            <person name="Chen J."/>
        </authorList>
    </citation>
    <scope>NUCLEOTIDE SEQUENCE [LARGE SCALE GENOMIC DNA]</scope>
    <source>
        <tissue evidence="1">Leaf</tissue>
    </source>
</reference>
<proteinExistence type="predicted"/>
<dbReference type="AlphaFoldDB" id="A0A822Z6T8"/>